<dbReference type="CDD" id="cd07984">
    <property type="entry name" value="LPLAT_LABLAT-like"/>
    <property type="match status" value="1"/>
</dbReference>
<evidence type="ECO:0000256" key="6">
    <source>
        <dbReference type="ARBA" id="ARBA00023315"/>
    </source>
</evidence>
<evidence type="ECO:0000313" key="8">
    <source>
        <dbReference type="Proteomes" id="UP001149719"/>
    </source>
</evidence>
<dbReference type="InterPro" id="IPR004960">
    <property type="entry name" value="LipA_acyltrans"/>
</dbReference>
<keyword evidence="6 7" id="KW-0012">Acyltransferase</keyword>
<evidence type="ECO:0000256" key="5">
    <source>
        <dbReference type="ARBA" id="ARBA00023136"/>
    </source>
</evidence>
<sequence length="310" mass="36160">MAKPKKISTLNQSIWPYLSPRHWPTWFGVGIAWLLAHLPWKLQRFLGKQVGRLIHKVSARRRNICLTNLQLCYPTMTQNEREQLTKKHFESMGMGFFEMLISWFFPVEHTAPRVTFSGEALLKETFEQGKGCVIIGGHFSSIDLCGGQMTRFVKVHPIYKLQSNPVLNWIMERQRERTFEKTIERSNMREVVKTLKDNCAVWYAVDQDYGRKASVFAPFFGVNCATIAHIGKVSRITDAPVLLYDYYRTETGYHISLQATPDGFPYLDDVENAVAMNKMMEKLINSKKEQYFWTHRRFKTQINEGDKDPY</sequence>
<reference evidence="7" key="1">
    <citation type="submission" date="2022-12" db="EMBL/GenBank/DDBJ databases">
        <title>Marinomonas 15G1-11 sp. nov, isolated from marine algae.</title>
        <authorList>
            <person name="Butt M."/>
            <person name="Choi D.G."/>
            <person name="Kim J.M."/>
            <person name="Lee J.K."/>
            <person name="Baek J.H."/>
            <person name="Jeon C.O."/>
        </authorList>
    </citation>
    <scope>NUCLEOTIDE SEQUENCE</scope>
    <source>
        <strain evidence="7">15G1-11</strain>
    </source>
</reference>
<keyword evidence="5" id="KW-0472">Membrane</keyword>
<evidence type="ECO:0000256" key="3">
    <source>
        <dbReference type="ARBA" id="ARBA00022519"/>
    </source>
</evidence>
<keyword evidence="4" id="KW-0808">Transferase</keyword>
<dbReference type="EMBL" id="JAPUBN010000019">
    <property type="protein sequence ID" value="MCZ2722776.1"/>
    <property type="molecule type" value="Genomic_DNA"/>
</dbReference>
<evidence type="ECO:0000313" key="7">
    <source>
        <dbReference type="EMBL" id="MCZ2722776.1"/>
    </source>
</evidence>
<organism evidence="7 8">
    <name type="scientific">Marinomonas phaeophyticola</name>
    <dbReference type="NCBI Taxonomy" id="3004091"/>
    <lineage>
        <taxon>Bacteria</taxon>
        <taxon>Pseudomonadati</taxon>
        <taxon>Pseudomonadota</taxon>
        <taxon>Gammaproteobacteria</taxon>
        <taxon>Oceanospirillales</taxon>
        <taxon>Oceanospirillaceae</taxon>
        <taxon>Marinomonas</taxon>
    </lineage>
</organism>
<gene>
    <name evidence="7" type="ORF">O1D97_14435</name>
</gene>
<name>A0ABT4JX26_9GAMM</name>
<dbReference type="RefSeq" id="WP_269126692.1">
    <property type="nucleotide sequence ID" value="NZ_JAPUBN010000019.1"/>
</dbReference>
<dbReference type="GO" id="GO:0016746">
    <property type="term" value="F:acyltransferase activity"/>
    <property type="evidence" value="ECO:0007669"/>
    <property type="project" value="UniProtKB-KW"/>
</dbReference>
<dbReference type="Pfam" id="PF03279">
    <property type="entry name" value="Lip_A_acyltrans"/>
    <property type="match status" value="1"/>
</dbReference>
<comment type="caution">
    <text evidence="7">The sequence shown here is derived from an EMBL/GenBank/DDBJ whole genome shotgun (WGS) entry which is preliminary data.</text>
</comment>
<proteinExistence type="predicted"/>
<keyword evidence="2" id="KW-1003">Cell membrane</keyword>
<comment type="subcellular location">
    <subcellularLocation>
        <location evidence="1">Cell inner membrane</location>
    </subcellularLocation>
</comment>
<evidence type="ECO:0000256" key="4">
    <source>
        <dbReference type="ARBA" id="ARBA00022679"/>
    </source>
</evidence>
<accession>A0ABT4JX26</accession>
<keyword evidence="3" id="KW-0997">Cell inner membrane</keyword>
<evidence type="ECO:0000256" key="2">
    <source>
        <dbReference type="ARBA" id="ARBA00022475"/>
    </source>
</evidence>
<dbReference type="PANTHER" id="PTHR30606">
    <property type="entry name" value="LIPID A BIOSYNTHESIS LAUROYL ACYLTRANSFERASE"/>
    <property type="match status" value="1"/>
</dbReference>
<evidence type="ECO:0000256" key="1">
    <source>
        <dbReference type="ARBA" id="ARBA00004533"/>
    </source>
</evidence>
<protein>
    <submittedName>
        <fullName evidence="7">Lipid A biosynthesis acyltransferase</fullName>
    </submittedName>
</protein>
<dbReference type="Proteomes" id="UP001149719">
    <property type="component" value="Unassembled WGS sequence"/>
</dbReference>
<dbReference type="PIRSF" id="PIRSF026649">
    <property type="entry name" value="MsbB"/>
    <property type="match status" value="1"/>
</dbReference>
<dbReference type="PANTHER" id="PTHR30606:SF9">
    <property type="entry name" value="LIPID A BIOSYNTHESIS LAUROYLTRANSFERASE"/>
    <property type="match status" value="1"/>
</dbReference>
<keyword evidence="8" id="KW-1185">Reference proteome</keyword>